<protein>
    <submittedName>
        <fullName evidence="2">Uncharacterized protein</fullName>
    </submittedName>
</protein>
<dbReference type="AlphaFoldDB" id="A0A8D3WFI7"/>
<feature type="transmembrane region" description="Helical" evidence="1">
    <location>
        <begin position="48"/>
        <end position="70"/>
    </location>
</feature>
<evidence type="ECO:0000313" key="3">
    <source>
        <dbReference type="Proteomes" id="UP000002066"/>
    </source>
</evidence>
<accession>A0A8D3WFI7</accession>
<evidence type="ECO:0000313" key="2">
    <source>
        <dbReference type="EMBL" id="ADW03895.1"/>
    </source>
</evidence>
<dbReference type="Proteomes" id="UP000002066">
    <property type="component" value="Chromosome"/>
</dbReference>
<evidence type="ECO:0000256" key="1">
    <source>
        <dbReference type="SAM" id="Phobius"/>
    </source>
</evidence>
<feature type="transmembrane region" description="Helical" evidence="1">
    <location>
        <begin position="82"/>
        <end position="105"/>
    </location>
</feature>
<feature type="transmembrane region" description="Helical" evidence="1">
    <location>
        <begin position="137"/>
        <end position="161"/>
    </location>
</feature>
<reference evidence="2 3" key="1">
    <citation type="submission" date="2011-01" db="EMBL/GenBank/DDBJ databases">
        <title>Complete sequence of chromosome of Streptomyces flavogriseus ATCC 33331.</title>
        <authorList>
            <consortium name="US DOE Joint Genome Institute"/>
            <person name="Lucas S."/>
            <person name="Copeland A."/>
            <person name="Lapidus A."/>
            <person name="Cheng J.-F."/>
            <person name="Goodwin L."/>
            <person name="Pitluck S."/>
            <person name="Davenport K."/>
            <person name="Detter J.C."/>
            <person name="Han C."/>
            <person name="Tapia R."/>
            <person name="Land M."/>
            <person name="Hauser L."/>
            <person name="Kyrpides N."/>
            <person name="Ivanova N."/>
            <person name="Ovchinnikova G."/>
            <person name="Pagani I."/>
            <person name="Brumm P."/>
            <person name="Mead D."/>
            <person name="Woyke T."/>
        </authorList>
    </citation>
    <scope>NUCLEOTIDE SEQUENCE [LARGE SCALE GENOMIC DNA]</scope>
    <source>
        <strain evidence="3">ATCC 33331 / IAF-45CD</strain>
    </source>
</reference>
<keyword evidence="1" id="KW-1133">Transmembrane helix</keyword>
<dbReference type="KEGG" id="sfa:Sfla_2466"/>
<name>A0A8D3WFI7_STRFA</name>
<proteinExistence type="predicted"/>
<feature type="transmembrane region" description="Helical" evidence="1">
    <location>
        <begin position="167"/>
        <end position="190"/>
    </location>
</feature>
<gene>
    <name evidence="2" type="ordered locus">Sfla_2466</name>
</gene>
<dbReference type="OrthoDB" id="4247899at2"/>
<dbReference type="EMBL" id="CP002475">
    <property type="protein sequence ID" value="ADW03895.1"/>
    <property type="molecule type" value="Genomic_DNA"/>
</dbReference>
<sequence>MPSRSPLPPPPPPVEIRAWPDRDALLRDRAAVLDELVRTFIGPARLGVLWLWAGVAAFGWSLVGAAFLMFEDAADSPGVVPGVVVLAGGAATLVPGLVLLVVGAARDLRVHRLLVEWGGLDHDPAGDVGLRMPRASLLWLLTSFTLCAVGLFTCVVVPATARAGEETYGLVALFMGLGFLAWLTGLTGLVKAFAHRRWVIRVLVGVPAEPLITVEG</sequence>
<organism evidence="2 3">
    <name type="scientific">Streptomyces pratensis (strain ATCC 33331 / IAF-45CD)</name>
    <dbReference type="NCBI Taxonomy" id="591167"/>
    <lineage>
        <taxon>Bacteria</taxon>
        <taxon>Bacillati</taxon>
        <taxon>Actinomycetota</taxon>
        <taxon>Actinomycetes</taxon>
        <taxon>Kitasatosporales</taxon>
        <taxon>Streptomycetaceae</taxon>
        <taxon>Streptomyces</taxon>
    </lineage>
</organism>
<keyword evidence="1" id="KW-0812">Transmembrane</keyword>
<keyword evidence="1" id="KW-0472">Membrane</keyword>